<name>A0A9X0CUL8_9CNID</name>
<dbReference type="EMBL" id="MU826409">
    <property type="protein sequence ID" value="KAJ7376181.1"/>
    <property type="molecule type" value="Genomic_DNA"/>
</dbReference>
<gene>
    <name evidence="2" type="ORF">OS493_036295</name>
</gene>
<sequence>MAYVTSPLTRTHLSFNQVFLTAWIIHSSTSFTHLCLILWISQLVKLKVLCLCLDHETLNLPGSMGVPLMQCLVPLLKRVQQGIGGKTVVAAVQKYFWYYNITGTRNLNGNFIS</sequence>
<dbReference type="Proteomes" id="UP001163046">
    <property type="component" value="Unassembled WGS sequence"/>
</dbReference>
<organism evidence="2 3">
    <name type="scientific">Desmophyllum pertusum</name>
    <dbReference type="NCBI Taxonomy" id="174260"/>
    <lineage>
        <taxon>Eukaryota</taxon>
        <taxon>Metazoa</taxon>
        <taxon>Cnidaria</taxon>
        <taxon>Anthozoa</taxon>
        <taxon>Hexacorallia</taxon>
        <taxon>Scleractinia</taxon>
        <taxon>Caryophylliina</taxon>
        <taxon>Caryophylliidae</taxon>
        <taxon>Desmophyllum</taxon>
    </lineage>
</organism>
<protein>
    <submittedName>
        <fullName evidence="2">Uncharacterized protein</fullName>
    </submittedName>
</protein>
<keyword evidence="1" id="KW-0812">Transmembrane</keyword>
<evidence type="ECO:0000256" key="1">
    <source>
        <dbReference type="SAM" id="Phobius"/>
    </source>
</evidence>
<evidence type="ECO:0000313" key="2">
    <source>
        <dbReference type="EMBL" id="KAJ7376181.1"/>
    </source>
</evidence>
<reference evidence="2" key="1">
    <citation type="submission" date="2023-01" db="EMBL/GenBank/DDBJ databases">
        <title>Genome assembly of the deep-sea coral Lophelia pertusa.</title>
        <authorList>
            <person name="Herrera S."/>
            <person name="Cordes E."/>
        </authorList>
    </citation>
    <scope>NUCLEOTIDE SEQUENCE</scope>
    <source>
        <strain evidence="2">USNM1676648</strain>
        <tissue evidence="2">Polyp</tissue>
    </source>
</reference>
<comment type="caution">
    <text evidence="2">The sequence shown here is derived from an EMBL/GenBank/DDBJ whole genome shotgun (WGS) entry which is preliminary data.</text>
</comment>
<dbReference type="AlphaFoldDB" id="A0A9X0CUL8"/>
<keyword evidence="1" id="KW-0472">Membrane</keyword>
<accession>A0A9X0CUL8</accession>
<keyword evidence="1" id="KW-1133">Transmembrane helix</keyword>
<feature type="transmembrane region" description="Helical" evidence="1">
    <location>
        <begin position="20"/>
        <end position="40"/>
    </location>
</feature>
<dbReference type="OrthoDB" id="646197at2759"/>
<proteinExistence type="predicted"/>
<evidence type="ECO:0000313" key="3">
    <source>
        <dbReference type="Proteomes" id="UP001163046"/>
    </source>
</evidence>
<keyword evidence="3" id="KW-1185">Reference proteome</keyword>